<dbReference type="EMBL" id="JASBWV010000015">
    <property type="protein sequence ID" value="KAJ9122183.1"/>
    <property type="molecule type" value="Genomic_DNA"/>
</dbReference>
<comment type="caution">
    <text evidence="1">The sequence shown here is derived from an EMBL/GenBank/DDBJ whole genome shotgun (WGS) entry which is preliminary data.</text>
</comment>
<evidence type="ECO:0000313" key="1">
    <source>
        <dbReference type="EMBL" id="KAJ9122183.1"/>
    </source>
</evidence>
<sequence length="765" mass="82990">MGLAERKNKQKIGDDPRNLTWSQDKNRFSFQHLQKFGWDPSKGLGSSNDGNPNHIKVAQKLDTGGIGVARAMKEGKEIGGAGEGLDAVLRRLKATGTGPIIFNDDDDGDSEAKDEGSGKEASPAVSSEALSVTPIIAPEPRRIMAARNKYIKSKRLASQSPAAMAEILGIPLSALTTSGSSTPVPTLHTAHTNTASALSGEPITAESGTSTPASTETPIDDGRTLDQLTTAPISVYEYFRRKLAQKKAEREGLPVPELSYEPEGYNDVAKDFEGKKIKFAVNDEDEDESAPVPHGIGSTSTGEDPAPVSDEAGSRELTKEERKAAQKAAKVAEKEAKKAAKAEKKRKSGSSESASEKKEKKRKREEEESDAANDRDTESKKSKTADTDAAKDATMGKPKSLKGKEKASDDLAATLETKESKSKKGKDKKRKTEGVSTVAEVPEGDKPEKDKKSKKSLQLTKHSLSELNHRSLELRDEWKNSFRPVPAIVARTVLALSGTSATSRSRAPPPSSPSQNSASTGAATISGQPLRNLNGATARELMQEHQRRLYESRKMKSRNAAYYVAGALILTLGVTYAAVPAYRAFCSATGFSGVPITDSARFLPDRLYPSKESALANRITVHFEATASDELKWKFTPQQKYVKVLPGETALAFYTAENWGTEDVIGIATYNTTPSRMAPYFAKVECFCFEQQKIRAGETVDLPVFFFIDRDIIDDSSLVGVDDVVLSYTFFKARRNKQGHLEPDAPLDVVEKASGFEGYELAKKD</sequence>
<evidence type="ECO:0000313" key="2">
    <source>
        <dbReference type="Proteomes" id="UP001234202"/>
    </source>
</evidence>
<reference evidence="1" key="1">
    <citation type="submission" date="2023-04" db="EMBL/GenBank/DDBJ databases">
        <title>Draft Genome sequencing of Naganishia species isolated from polar environments using Oxford Nanopore Technology.</title>
        <authorList>
            <person name="Leo P."/>
            <person name="Venkateswaran K."/>
        </authorList>
    </citation>
    <scope>NUCLEOTIDE SEQUENCE</scope>
    <source>
        <strain evidence="1">DBVPG 5303</strain>
    </source>
</reference>
<name>A0ACC2XDT2_9TREE</name>
<organism evidence="1 2">
    <name type="scientific">Naganishia onofrii</name>
    <dbReference type="NCBI Taxonomy" id="1851511"/>
    <lineage>
        <taxon>Eukaryota</taxon>
        <taxon>Fungi</taxon>
        <taxon>Dikarya</taxon>
        <taxon>Basidiomycota</taxon>
        <taxon>Agaricomycotina</taxon>
        <taxon>Tremellomycetes</taxon>
        <taxon>Filobasidiales</taxon>
        <taxon>Filobasidiaceae</taxon>
        <taxon>Naganishia</taxon>
    </lineage>
</organism>
<dbReference type="Proteomes" id="UP001234202">
    <property type="component" value="Unassembled WGS sequence"/>
</dbReference>
<protein>
    <submittedName>
        <fullName evidence="1">Uncharacterized protein</fullName>
    </submittedName>
</protein>
<gene>
    <name evidence="1" type="ORF">QFC24_004412</name>
</gene>
<accession>A0ACC2XDT2</accession>
<keyword evidence="2" id="KW-1185">Reference proteome</keyword>
<proteinExistence type="predicted"/>